<accession>A0AAE0QN25</accession>
<gene>
    <name evidence="2" type="ORF">QTP70_015957</name>
</gene>
<dbReference type="InterPro" id="IPR015095">
    <property type="entry name" value="AlkB_hom8_N"/>
</dbReference>
<dbReference type="GO" id="GO:0008168">
    <property type="term" value="F:methyltransferase activity"/>
    <property type="evidence" value="ECO:0007669"/>
    <property type="project" value="InterPro"/>
</dbReference>
<evidence type="ECO:0000259" key="1">
    <source>
        <dbReference type="Pfam" id="PF09004"/>
    </source>
</evidence>
<dbReference type="Pfam" id="PF09004">
    <property type="entry name" value="ALKBH8_N"/>
    <property type="match status" value="1"/>
</dbReference>
<dbReference type="EMBL" id="JAUCMX010000013">
    <property type="protein sequence ID" value="KAK3526109.1"/>
    <property type="molecule type" value="Genomic_DNA"/>
</dbReference>
<feature type="domain" description="Alkylated DNA repair protein AlkB homologue 8 N-terminal" evidence="1">
    <location>
        <begin position="59"/>
        <end position="94"/>
    </location>
</feature>
<sequence length="154" mass="17568">MSWYSMNKPELNSLKTVEMIVYFRKDPATLHPIILCDSLVTSVKSFSFLSTTITQELKWEQNISSLTKKAQQRIYFLQQLKKFLLPAKMLVCNFNHSYHDFDPHHHLDTSSGLKIAAVKSALPGDTVTINCRTTQAVYRDSTVGWCVPTRVKGT</sequence>
<evidence type="ECO:0000313" key="3">
    <source>
        <dbReference type="Proteomes" id="UP001274896"/>
    </source>
</evidence>
<comment type="caution">
    <text evidence="2">The sequence shown here is derived from an EMBL/GenBank/DDBJ whole genome shotgun (WGS) entry which is preliminary data.</text>
</comment>
<keyword evidence="3" id="KW-1185">Reference proteome</keyword>
<dbReference type="GO" id="GO:0016706">
    <property type="term" value="F:2-oxoglutarate-dependent dioxygenase activity"/>
    <property type="evidence" value="ECO:0007669"/>
    <property type="project" value="InterPro"/>
</dbReference>
<dbReference type="AlphaFoldDB" id="A0AAE0QN25"/>
<dbReference type="Proteomes" id="UP001274896">
    <property type="component" value="Unassembled WGS sequence"/>
</dbReference>
<reference evidence="2" key="1">
    <citation type="submission" date="2023-06" db="EMBL/GenBank/DDBJ databases">
        <title>Male Hemibagrus guttatus genome.</title>
        <authorList>
            <person name="Bian C."/>
        </authorList>
    </citation>
    <scope>NUCLEOTIDE SEQUENCE</scope>
    <source>
        <strain evidence="2">Male_cb2023</strain>
        <tissue evidence="2">Muscle</tissue>
    </source>
</reference>
<evidence type="ECO:0000313" key="2">
    <source>
        <dbReference type="EMBL" id="KAK3526109.1"/>
    </source>
</evidence>
<protein>
    <recommendedName>
        <fullName evidence="1">Alkylated DNA repair protein AlkB homologue 8 N-terminal domain-containing protein</fullName>
    </recommendedName>
</protein>
<proteinExistence type="predicted"/>
<organism evidence="2 3">
    <name type="scientific">Hemibagrus guttatus</name>
    <dbReference type="NCBI Taxonomy" id="175788"/>
    <lineage>
        <taxon>Eukaryota</taxon>
        <taxon>Metazoa</taxon>
        <taxon>Chordata</taxon>
        <taxon>Craniata</taxon>
        <taxon>Vertebrata</taxon>
        <taxon>Euteleostomi</taxon>
        <taxon>Actinopterygii</taxon>
        <taxon>Neopterygii</taxon>
        <taxon>Teleostei</taxon>
        <taxon>Ostariophysi</taxon>
        <taxon>Siluriformes</taxon>
        <taxon>Bagridae</taxon>
        <taxon>Hemibagrus</taxon>
    </lineage>
</organism>
<name>A0AAE0QN25_9TELE</name>